<dbReference type="STRING" id="366394.Smed_1303"/>
<name>A6U923_SINMW</name>
<sequence>MINHPAVKTENIIHEIDKDGNRKTILLVTTDARFEPNSPLETSLADAIVDYLKTQPSIDIARIG</sequence>
<accession>A6U923</accession>
<protein>
    <submittedName>
        <fullName evidence="1">Uncharacterized protein</fullName>
    </submittedName>
</protein>
<evidence type="ECO:0000313" key="1">
    <source>
        <dbReference type="EMBL" id="ABR60153.1"/>
    </source>
</evidence>
<proteinExistence type="predicted"/>
<evidence type="ECO:0000313" key="2">
    <source>
        <dbReference type="Proteomes" id="UP000001108"/>
    </source>
</evidence>
<dbReference type="RefSeq" id="WP_011975463.1">
    <property type="nucleotide sequence ID" value="NC_009636.1"/>
</dbReference>
<dbReference type="KEGG" id="smd:Smed_1303"/>
<dbReference type="EMBL" id="CP000738">
    <property type="protein sequence ID" value="ABR60153.1"/>
    <property type="molecule type" value="Genomic_DNA"/>
</dbReference>
<reference evidence="2" key="1">
    <citation type="submission" date="2007-06" db="EMBL/GenBank/DDBJ databases">
        <title>Complete sequence of Sinorhizobium medicae WSM419 chromosome.</title>
        <authorList>
            <consortium name="US DOE Joint Genome Institute"/>
            <person name="Copeland A."/>
            <person name="Lucas S."/>
            <person name="Lapidus A."/>
            <person name="Barry K."/>
            <person name="Glavina del Rio T."/>
            <person name="Dalin E."/>
            <person name="Tice H."/>
            <person name="Pitluck S."/>
            <person name="Chain P."/>
            <person name="Malfatti S."/>
            <person name="Shin M."/>
            <person name="Vergez L."/>
            <person name="Schmutz J."/>
            <person name="Larimer F."/>
            <person name="Land M."/>
            <person name="Hauser L."/>
            <person name="Kyrpides N."/>
            <person name="Mikhailova N."/>
            <person name="Reeve W.G."/>
            <person name="Richardson P."/>
        </authorList>
    </citation>
    <scope>NUCLEOTIDE SEQUENCE [LARGE SCALE GENOMIC DNA]</scope>
    <source>
        <strain evidence="2">WSM419</strain>
    </source>
</reference>
<gene>
    <name evidence="1" type="ordered locus">Smed_1303</name>
</gene>
<dbReference type="HOGENOM" id="CLU_2865435_0_0_5"/>
<organism evidence="1 2">
    <name type="scientific">Sinorhizobium medicae (strain WSM419)</name>
    <name type="common">Ensifer medicae</name>
    <dbReference type="NCBI Taxonomy" id="366394"/>
    <lineage>
        <taxon>Bacteria</taxon>
        <taxon>Pseudomonadati</taxon>
        <taxon>Pseudomonadota</taxon>
        <taxon>Alphaproteobacteria</taxon>
        <taxon>Hyphomicrobiales</taxon>
        <taxon>Rhizobiaceae</taxon>
        <taxon>Sinorhizobium/Ensifer group</taxon>
        <taxon>Sinorhizobium</taxon>
    </lineage>
</organism>
<dbReference type="Proteomes" id="UP000001108">
    <property type="component" value="Chromosome"/>
</dbReference>
<dbReference type="AlphaFoldDB" id="A6U923"/>
<reference evidence="1 2" key="2">
    <citation type="journal article" date="2010" name="Stand. Genomic Sci.">
        <title>Complete genome sequence of the Medicago microsymbiont Ensifer (Sinorhizobium) medicae strain WSM419.</title>
        <authorList>
            <person name="Reeve W."/>
            <person name="Chain P."/>
            <person name="O'Hara G."/>
            <person name="Ardley J."/>
            <person name="Nandesena K."/>
            <person name="Brau L."/>
            <person name="Tiwari R."/>
            <person name="Malfatti S."/>
            <person name="Kiss H."/>
            <person name="Lapidus A."/>
            <person name="Copeland A."/>
            <person name="Nolan M."/>
            <person name="Land M."/>
            <person name="Hauser L."/>
            <person name="Chang Y.J."/>
            <person name="Ivanova N."/>
            <person name="Mavromatis K."/>
            <person name="Markowitz V."/>
            <person name="Kyrpides N."/>
            <person name="Gollagher M."/>
            <person name="Yates R."/>
            <person name="Dilworth M."/>
            <person name="Howieson J."/>
        </authorList>
    </citation>
    <scope>NUCLEOTIDE SEQUENCE [LARGE SCALE GENOMIC DNA]</scope>
    <source>
        <strain evidence="1 2">WSM419</strain>
    </source>
</reference>